<dbReference type="PROSITE" id="PS50294">
    <property type="entry name" value="WD_REPEATS_REGION"/>
    <property type="match status" value="1"/>
</dbReference>
<feature type="transmembrane region" description="Helical" evidence="10">
    <location>
        <begin position="12"/>
        <end position="38"/>
    </location>
</feature>
<dbReference type="SUPFAM" id="SSF50978">
    <property type="entry name" value="WD40 repeat-like"/>
    <property type="match status" value="1"/>
</dbReference>
<comment type="caution">
    <text evidence="12">The sequence shown here is derived from an EMBL/GenBank/DDBJ whole genome shotgun (WGS) entry which is preliminary data.</text>
</comment>
<keyword evidence="6" id="KW-0677">Repeat</keyword>
<dbReference type="InterPro" id="IPR022764">
    <property type="entry name" value="Peptidase_S54_rhomboid_dom"/>
</dbReference>
<evidence type="ECO:0000313" key="12">
    <source>
        <dbReference type="EMBL" id="KAK9836189.1"/>
    </source>
</evidence>
<feature type="transmembrane region" description="Helical" evidence="10">
    <location>
        <begin position="125"/>
        <end position="143"/>
    </location>
</feature>
<dbReference type="InterPro" id="IPR006553">
    <property type="entry name" value="Leu-rich_rpt_Cys-con_subtyp"/>
</dbReference>
<comment type="subcellular location">
    <subcellularLocation>
        <location evidence="2">Cytoplasm</location>
        <location evidence="2">Cytoskeleton</location>
        <location evidence="2">Cilium axoneme</location>
    </subcellularLocation>
    <subcellularLocation>
        <location evidence="1">Membrane</location>
        <topology evidence="1">Multi-pass membrane protein</topology>
    </subcellularLocation>
</comment>
<feature type="repeat" description="WD" evidence="9">
    <location>
        <begin position="1450"/>
        <end position="1482"/>
    </location>
</feature>
<dbReference type="Gene3D" id="2.130.10.10">
    <property type="entry name" value="YVTN repeat-like/Quinoprotein amine dehydrogenase"/>
    <property type="match status" value="2"/>
</dbReference>
<evidence type="ECO:0000256" key="4">
    <source>
        <dbReference type="ARBA" id="ARBA00022574"/>
    </source>
</evidence>
<dbReference type="InterPro" id="IPR032675">
    <property type="entry name" value="LRR_dom_sf"/>
</dbReference>
<dbReference type="SMART" id="SM00367">
    <property type="entry name" value="LRR_CC"/>
    <property type="match status" value="9"/>
</dbReference>
<evidence type="ECO:0000256" key="8">
    <source>
        <dbReference type="ARBA" id="ARBA00023136"/>
    </source>
</evidence>
<dbReference type="Proteomes" id="UP001445335">
    <property type="component" value="Unassembled WGS sequence"/>
</dbReference>
<dbReference type="GO" id="GO:0045717">
    <property type="term" value="P:negative regulation of fatty acid biosynthetic process"/>
    <property type="evidence" value="ECO:0007669"/>
    <property type="project" value="TreeGrafter"/>
</dbReference>
<accession>A0AAW1RQR7</accession>
<dbReference type="PROSITE" id="PS50082">
    <property type="entry name" value="WD_REPEATS_2"/>
    <property type="match status" value="2"/>
</dbReference>
<keyword evidence="5 10" id="KW-0812">Transmembrane</keyword>
<protein>
    <recommendedName>
        <fullName evidence="11">Peptidase S54 rhomboid domain-containing protein</fullName>
    </recommendedName>
</protein>
<dbReference type="InterPro" id="IPR036322">
    <property type="entry name" value="WD40_repeat_dom_sf"/>
</dbReference>
<keyword evidence="4 9" id="KW-0853">WD repeat</keyword>
<evidence type="ECO:0000256" key="1">
    <source>
        <dbReference type="ARBA" id="ARBA00004141"/>
    </source>
</evidence>
<feature type="transmembrane region" description="Helical" evidence="10">
    <location>
        <begin position="93"/>
        <end position="119"/>
    </location>
</feature>
<dbReference type="InterPro" id="IPR011990">
    <property type="entry name" value="TPR-like_helical_dom_sf"/>
</dbReference>
<evidence type="ECO:0000313" key="13">
    <source>
        <dbReference type="Proteomes" id="UP001445335"/>
    </source>
</evidence>
<evidence type="ECO:0000256" key="7">
    <source>
        <dbReference type="ARBA" id="ARBA00022989"/>
    </source>
</evidence>
<reference evidence="12 13" key="1">
    <citation type="journal article" date="2024" name="Nat. Commun.">
        <title>Phylogenomics reveals the evolutionary origins of lichenization in chlorophyte algae.</title>
        <authorList>
            <person name="Puginier C."/>
            <person name="Libourel C."/>
            <person name="Otte J."/>
            <person name="Skaloud P."/>
            <person name="Haon M."/>
            <person name="Grisel S."/>
            <person name="Petersen M."/>
            <person name="Berrin J.G."/>
            <person name="Delaux P.M."/>
            <person name="Dal Grande F."/>
            <person name="Keller J."/>
        </authorList>
    </citation>
    <scope>NUCLEOTIDE SEQUENCE [LARGE SCALE GENOMIC DNA]</scope>
    <source>
        <strain evidence="12 13">SAG 245.80</strain>
    </source>
</reference>
<dbReference type="SUPFAM" id="SSF52058">
    <property type="entry name" value="L domain-like"/>
    <property type="match status" value="1"/>
</dbReference>
<dbReference type="Pfam" id="PF00400">
    <property type="entry name" value="WD40"/>
    <property type="match status" value="1"/>
</dbReference>
<dbReference type="InterPro" id="IPR015943">
    <property type="entry name" value="WD40/YVTN_repeat-like_dom_sf"/>
</dbReference>
<name>A0AAW1RQR7_9CHLO</name>
<dbReference type="GO" id="GO:0004252">
    <property type="term" value="F:serine-type endopeptidase activity"/>
    <property type="evidence" value="ECO:0007669"/>
    <property type="project" value="InterPro"/>
</dbReference>
<dbReference type="Gene3D" id="1.20.1540.10">
    <property type="entry name" value="Rhomboid-like"/>
    <property type="match status" value="1"/>
</dbReference>
<evidence type="ECO:0000256" key="6">
    <source>
        <dbReference type="ARBA" id="ARBA00022737"/>
    </source>
</evidence>
<dbReference type="SUPFAM" id="SSF48452">
    <property type="entry name" value="TPR-like"/>
    <property type="match status" value="1"/>
</dbReference>
<comment type="similarity">
    <text evidence="3">Belongs to the peptidase S54 family.</text>
</comment>
<evidence type="ECO:0000256" key="5">
    <source>
        <dbReference type="ARBA" id="ARBA00022692"/>
    </source>
</evidence>
<evidence type="ECO:0000259" key="11">
    <source>
        <dbReference type="Pfam" id="PF01694"/>
    </source>
</evidence>
<evidence type="ECO:0000256" key="9">
    <source>
        <dbReference type="PROSITE-ProRule" id="PRU00221"/>
    </source>
</evidence>
<evidence type="ECO:0000256" key="10">
    <source>
        <dbReference type="SAM" id="Phobius"/>
    </source>
</evidence>
<evidence type="ECO:0000256" key="3">
    <source>
        <dbReference type="ARBA" id="ARBA00009045"/>
    </source>
</evidence>
<gene>
    <name evidence="12" type="ORF">WJX81_007802</name>
</gene>
<feature type="repeat" description="WD" evidence="9">
    <location>
        <begin position="964"/>
        <end position="1005"/>
    </location>
</feature>
<feature type="domain" description="Peptidase S54 rhomboid" evidence="11">
    <location>
        <begin position="10"/>
        <end position="165"/>
    </location>
</feature>
<dbReference type="GO" id="GO:0080008">
    <property type="term" value="C:Cul4-RING E3 ubiquitin ligase complex"/>
    <property type="evidence" value="ECO:0007669"/>
    <property type="project" value="TreeGrafter"/>
</dbReference>
<keyword evidence="7 10" id="KW-1133">Transmembrane helix</keyword>
<dbReference type="EMBL" id="JALJOU010000026">
    <property type="protein sequence ID" value="KAK9836189.1"/>
    <property type="molecule type" value="Genomic_DNA"/>
</dbReference>
<evidence type="ECO:0000256" key="2">
    <source>
        <dbReference type="ARBA" id="ARBA00004430"/>
    </source>
</evidence>
<dbReference type="GO" id="GO:0016020">
    <property type="term" value="C:membrane"/>
    <property type="evidence" value="ECO:0007669"/>
    <property type="project" value="UniProtKB-SubCell"/>
</dbReference>
<dbReference type="SUPFAM" id="SSF144091">
    <property type="entry name" value="Rhomboid-like"/>
    <property type="match status" value="1"/>
</dbReference>
<feature type="transmembrane region" description="Helical" evidence="10">
    <location>
        <begin position="50"/>
        <end position="72"/>
    </location>
</feature>
<keyword evidence="13" id="KW-1185">Reference proteome</keyword>
<dbReference type="Gene3D" id="1.25.40.10">
    <property type="entry name" value="Tetratricopeptide repeat domain"/>
    <property type="match status" value="1"/>
</dbReference>
<proteinExistence type="inferred from homology"/>
<dbReference type="InterPro" id="IPR035952">
    <property type="entry name" value="Rhomboid-like_sf"/>
</dbReference>
<sequence>MAHQSTPSKSRVWTLLTYAFSHQSGWHLAGNMLGLYFFGYNVAYRYGGGFLLVYYLAAAVASGIAQAGWSYFKLKELAGDRKLRRIEYQYAPGAIGASGAVTAIVILGCCTFPTAMVYVYGVIPLPSALFGVFYVLIDAVGLVGGNQGGQGPKVGYAGHLGGAVVLAVARKHQNILEMNVADLGLSEHFFAELLPNLQRLRHLTVGASAIGDGELLLISQHLPALEVWTFAGTNMGRTTQAEVLLAHPHAHRLSLAGCRSVRIGVRCPALRSLALRGSVVTHLAVTAPALVELDLRGVQKLADSCIRVVLTQLMGLQRLDLGHNLPLTDDTLREAGQHLQHLTWLSAAGCIGLTLSMVRGFPALREANFSNCDSLAPATAVPALESWTLLEELILDNCISMMSVTLSLPRLRVLSLRGCRALAQVDVRCGGLEALHLGSASAGTAAQHCGASALKCVVLASNALTAIRWRGFLALEMLALACTRLAEVEISDCDSLSDGALVAFGDRGSRAPGSLPGSGCPNLRALRLENCEALAAFELHSTSLQRLSIVACKGVRLLRLACPALRQLVLEECDQLQRAVLRPVGVEALALGTCPSLAALELAAPCMRLLDIRGCGVLAELSLNCPSLAILDATFCARLGNAALAGAIASAPPLQSLVLSVCQSLDAAGLQPLQALQTLRVLDLSYTEIQGLEPVFSACPGLHTLKLSSCVYLRADALAALLPGRAADGQGGAGAAPSPAAACPPGVAALPSLTELDVSYCPLPTSALADILGGVSRLQVLAISGCLGATADMWRRVSQAALAPRVHALHSLIAVGCKKLRTCWLGVLPSSPRDWAAQERLLTAGMYAPSRCEDASSAWTETPTTLAGLRTLRLGLSGVRSLALALPSLTALDLNRAGELRCLELRCPALLVAYAQGCKLLSGERLDTAFSRAFSDMLLDRWQVRRGPAFNEALAARLELERTLLGHSGCVNRLAWSDDGMLLSSGSDDRMLCIWSYPTASTSQRLTINTEHEANIFGVRFLPCSGNRRLVSAGMDGTVQLHTLDAAPDAARSGRGSAHGGSAAANTIVYRCHESRVKAVEVEPGNANLFWSAGEDGFCRQFDWRCSASSQGHPESANVLVSVPENQAGGNLELKAVAINAVRPTQLALACSDLYVRVFDRRMLSLGSPGRLDSAARSCNPLLSLAPPHLRLRAGAARAASHTTHVAFGAHGDRLVANYNGDHAYAFDVTREGSCSATFAGPGRRQHAAQASRGAEHIGIRGSAADLSARANRAFRDKRYTEAVWLYTDALRQSPGSVAASLHENRAAALLARDWAAPGTARASLLRVQALFVLGLVEAAAAAVSAYERSYPNGAADHPVLNRGPSNALGDLADRDREAAAELFESDDAFHTEQVPGDERVLQRFIGHINVQTDIKEATFLGGDSLVAVGSDDGCVWIYAAETGRPVAALAADQDVVNAVQAHPHLPVLATSGIESTVKLWSPGEERACDLLAQVDSMRNNQDRMSEGPQLLPGVNPSLLVRLSERPELLNMLLARAAAGYSDEEEGRPEVACRMA</sequence>
<dbReference type="PANTHER" id="PTHR15574">
    <property type="entry name" value="WD REPEAT DOMAIN-CONTAINING FAMILY"/>
    <property type="match status" value="1"/>
</dbReference>
<dbReference type="GO" id="GO:0005930">
    <property type="term" value="C:axoneme"/>
    <property type="evidence" value="ECO:0007669"/>
    <property type="project" value="UniProtKB-SubCell"/>
</dbReference>
<dbReference type="SMART" id="SM00320">
    <property type="entry name" value="WD40"/>
    <property type="match status" value="6"/>
</dbReference>
<dbReference type="SUPFAM" id="SSF52047">
    <property type="entry name" value="RNI-like"/>
    <property type="match status" value="1"/>
</dbReference>
<dbReference type="InterPro" id="IPR045151">
    <property type="entry name" value="DCAF8"/>
</dbReference>
<dbReference type="Gene3D" id="3.80.10.10">
    <property type="entry name" value="Ribonuclease Inhibitor"/>
    <property type="match status" value="2"/>
</dbReference>
<dbReference type="Pfam" id="PF01694">
    <property type="entry name" value="Rhomboid"/>
    <property type="match status" value="1"/>
</dbReference>
<dbReference type="PANTHER" id="PTHR15574:SF40">
    <property type="entry name" value="WD AND TETRATRICOPEPTIDE REPEATS PROTEIN 1"/>
    <property type="match status" value="1"/>
</dbReference>
<dbReference type="InterPro" id="IPR001680">
    <property type="entry name" value="WD40_rpt"/>
</dbReference>
<organism evidence="12 13">
    <name type="scientific">Elliptochloris bilobata</name>
    <dbReference type="NCBI Taxonomy" id="381761"/>
    <lineage>
        <taxon>Eukaryota</taxon>
        <taxon>Viridiplantae</taxon>
        <taxon>Chlorophyta</taxon>
        <taxon>core chlorophytes</taxon>
        <taxon>Trebouxiophyceae</taxon>
        <taxon>Trebouxiophyceae incertae sedis</taxon>
        <taxon>Elliptochloris clade</taxon>
        <taxon>Elliptochloris</taxon>
    </lineage>
</organism>
<keyword evidence="8 10" id="KW-0472">Membrane</keyword>